<feature type="compositionally biased region" description="Polar residues" evidence="2">
    <location>
        <begin position="214"/>
        <end position="224"/>
    </location>
</feature>
<feature type="domain" description="Defence against restriction A N-terminal" evidence="3">
    <location>
        <begin position="5"/>
        <end position="104"/>
    </location>
</feature>
<proteinExistence type="predicted"/>
<comment type="caution">
    <text evidence="4">The sequence shown here is derived from an EMBL/GenBank/DDBJ whole genome shotgun (WGS) entry which is preliminary data.</text>
</comment>
<keyword evidence="5" id="KW-1185">Reference proteome</keyword>
<dbReference type="EMBL" id="SNZE01000018">
    <property type="protein sequence ID" value="TDR30693.1"/>
    <property type="molecule type" value="Genomic_DNA"/>
</dbReference>
<dbReference type="Proteomes" id="UP000294480">
    <property type="component" value="Unassembled WGS sequence"/>
</dbReference>
<sequence>MSLVFNFDELKTNEKTAPKSLLQIIRRAGSTVASSWVDGKTRRENAISFKQIHLVFADSQEAVLRVKQSGDIYQVRLNGRAIPIKHQDDYKRAIIEVIDAVDANLSKFQKKLAQTKVTLPVGIKSTVTRKEDALKQRLVELDQAIAQAQAELASARFDEALDDEEEEWIDEHDEQDEFDAQAEWDAMAGDDEATMDGDFVGHPFRGNQYKRASRQSGAAVSASQHAKRHAKTGDAKALKVAHRVAHYAHKAAAIGATGQAKKYHNKMARFHGKHGGVN</sequence>
<feature type="region of interest" description="Disordered" evidence="2">
    <location>
        <begin position="212"/>
        <end position="237"/>
    </location>
</feature>
<evidence type="ECO:0000259" key="3">
    <source>
        <dbReference type="Pfam" id="PF18788"/>
    </source>
</evidence>
<evidence type="ECO:0000313" key="5">
    <source>
        <dbReference type="Proteomes" id="UP000294480"/>
    </source>
</evidence>
<accession>A0A4R6Y2F8</accession>
<feature type="coiled-coil region" evidence="1">
    <location>
        <begin position="131"/>
        <end position="158"/>
    </location>
</feature>
<reference evidence="4 5" key="1">
    <citation type="submission" date="2019-03" db="EMBL/GenBank/DDBJ databases">
        <title>Genomic Encyclopedia of Type Strains, Phase IV (KMG-IV): sequencing the most valuable type-strain genomes for metagenomic binning, comparative biology and taxonomic classification.</title>
        <authorList>
            <person name="Goeker M."/>
        </authorList>
    </citation>
    <scope>NUCLEOTIDE SEQUENCE [LARGE SCALE GENOMIC DNA]</scope>
    <source>
        <strain evidence="4 5">DSM 102852</strain>
    </source>
</reference>
<evidence type="ECO:0000256" key="1">
    <source>
        <dbReference type="SAM" id="Coils"/>
    </source>
</evidence>
<dbReference type="InterPro" id="IPR041140">
    <property type="entry name" value="DarA_N"/>
</dbReference>
<dbReference type="Pfam" id="PF18788">
    <property type="entry name" value="DarA_N"/>
    <property type="match status" value="1"/>
</dbReference>
<dbReference type="OrthoDB" id="5569523at2"/>
<dbReference type="AlphaFoldDB" id="A0A4R6Y2F8"/>
<evidence type="ECO:0000313" key="4">
    <source>
        <dbReference type="EMBL" id="TDR30693.1"/>
    </source>
</evidence>
<name>A0A4R6Y2F8_9BURK</name>
<gene>
    <name evidence="4" type="ORF">DFR44_11843</name>
</gene>
<protein>
    <recommendedName>
        <fullName evidence="3">Defence against restriction A N-terminal domain-containing protein</fullName>
    </recommendedName>
</protein>
<organism evidence="4 5">
    <name type="scientific">Hydromonas duriensis</name>
    <dbReference type="NCBI Taxonomy" id="1527608"/>
    <lineage>
        <taxon>Bacteria</taxon>
        <taxon>Pseudomonadati</taxon>
        <taxon>Pseudomonadota</taxon>
        <taxon>Betaproteobacteria</taxon>
        <taxon>Burkholderiales</taxon>
        <taxon>Burkholderiaceae</taxon>
        <taxon>Hydromonas</taxon>
    </lineage>
</organism>
<keyword evidence="1" id="KW-0175">Coiled coil</keyword>
<dbReference type="RefSeq" id="WP_133620984.1">
    <property type="nucleotide sequence ID" value="NZ_SNZE01000018.1"/>
</dbReference>
<evidence type="ECO:0000256" key="2">
    <source>
        <dbReference type="SAM" id="MobiDB-lite"/>
    </source>
</evidence>